<dbReference type="OMA" id="REEPEYL"/>
<protein>
    <recommendedName>
        <fullName evidence="8">DDE Tnp4 domain-containing protein</fullName>
    </recommendedName>
</protein>
<dbReference type="GO" id="GO:0005634">
    <property type="term" value="C:nucleus"/>
    <property type="evidence" value="ECO:0007669"/>
    <property type="project" value="UniProtKB-SubCell"/>
</dbReference>
<dbReference type="OrthoDB" id="10061326at2759"/>
<comment type="subcellular location">
    <subcellularLocation>
        <location evidence="2">Nucleus</location>
    </subcellularLocation>
</comment>
<evidence type="ECO:0000256" key="7">
    <source>
        <dbReference type="ARBA" id="ARBA00023242"/>
    </source>
</evidence>
<evidence type="ECO:0000256" key="6">
    <source>
        <dbReference type="ARBA" id="ARBA00022801"/>
    </source>
</evidence>
<keyword evidence="6" id="KW-0378">Hydrolase</keyword>
<dbReference type="Proteomes" id="UP000007110">
    <property type="component" value="Unassembled WGS sequence"/>
</dbReference>
<reference evidence="10" key="1">
    <citation type="submission" date="2015-02" db="EMBL/GenBank/DDBJ databases">
        <title>Genome sequencing for Strongylocentrotus purpuratus.</title>
        <authorList>
            <person name="Murali S."/>
            <person name="Liu Y."/>
            <person name="Vee V."/>
            <person name="English A."/>
            <person name="Wang M."/>
            <person name="Skinner E."/>
            <person name="Han Y."/>
            <person name="Muzny D.M."/>
            <person name="Worley K.C."/>
            <person name="Gibbs R.A."/>
        </authorList>
    </citation>
    <scope>NUCLEOTIDE SEQUENCE</scope>
</reference>
<evidence type="ECO:0000256" key="2">
    <source>
        <dbReference type="ARBA" id="ARBA00004123"/>
    </source>
</evidence>
<evidence type="ECO:0000256" key="3">
    <source>
        <dbReference type="ARBA" id="ARBA00006958"/>
    </source>
</evidence>
<dbReference type="RefSeq" id="XP_030844777.1">
    <property type="nucleotide sequence ID" value="XM_030988917.1"/>
</dbReference>
<evidence type="ECO:0000313" key="9">
    <source>
        <dbReference type="EnsemblMetazoa" id="XP_030844777"/>
    </source>
</evidence>
<evidence type="ECO:0000313" key="10">
    <source>
        <dbReference type="Proteomes" id="UP000007110"/>
    </source>
</evidence>
<evidence type="ECO:0000259" key="8">
    <source>
        <dbReference type="Pfam" id="PF13359"/>
    </source>
</evidence>
<name>A0A7M7P1G0_STRPU</name>
<organism evidence="9 10">
    <name type="scientific">Strongylocentrotus purpuratus</name>
    <name type="common">Purple sea urchin</name>
    <dbReference type="NCBI Taxonomy" id="7668"/>
    <lineage>
        <taxon>Eukaryota</taxon>
        <taxon>Metazoa</taxon>
        <taxon>Echinodermata</taxon>
        <taxon>Eleutherozoa</taxon>
        <taxon>Echinozoa</taxon>
        <taxon>Echinoidea</taxon>
        <taxon>Euechinoidea</taxon>
        <taxon>Echinacea</taxon>
        <taxon>Camarodonta</taxon>
        <taxon>Echinidea</taxon>
        <taxon>Strongylocentrotidae</taxon>
        <taxon>Strongylocentrotus</taxon>
    </lineage>
</organism>
<keyword evidence="5" id="KW-0479">Metal-binding</keyword>
<dbReference type="PANTHER" id="PTHR22930">
    <property type="match status" value="1"/>
</dbReference>
<reference evidence="9" key="2">
    <citation type="submission" date="2021-01" db="UniProtKB">
        <authorList>
            <consortium name="EnsemblMetazoa"/>
        </authorList>
    </citation>
    <scope>IDENTIFICATION</scope>
</reference>
<dbReference type="GO" id="GO:0004518">
    <property type="term" value="F:nuclease activity"/>
    <property type="evidence" value="ECO:0007669"/>
    <property type="project" value="UniProtKB-KW"/>
</dbReference>
<dbReference type="InParanoid" id="A0A7M7P1G0"/>
<comment type="similarity">
    <text evidence="3">Belongs to the HARBI1 family.</text>
</comment>
<dbReference type="EnsemblMetazoa" id="XM_030988917">
    <property type="protein sequence ID" value="XP_030844777"/>
    <property type="gene ID" value="LOC115925270"/>
</dbReference>
<keyword evidence="4" id="KW-0540">Nuclease</keyword>
<dbReference type="KEGG" id="spu:115925270"/>
<keyword evidence="10" id="KW-1185">Reference proteome</keyword>
<dbReference type="InterPro" id="IPR027806">
    <property type="entry name" value="HARBI1_dom"/>
</dbReference>
<keyword evidence="7" id="KW-0539">Nucleus</keyword>
<dbReference type="PANTHER" id="PTHR22930:SF269">
    <property type="entry name" value="NUCLEASE HARBI1-LIKE PROTEIN"/>
    <property type="match status" value="1"/>
</dbReference>
<evidence type="ECO:0000256" key="5">
    <source>
        <dbReference type="ARBA" id="ARBA00022723"/>
    </source>
</evidence>
<dbReference type="GO" id="GO:0016787">
    <property type="term" value="F:hydrolase activity"/>
    <property type="evidence" value="ECO:0007669"/>
    <property type="project" value="UniProtKB-KW"/>
</dbReference>
<dbReference type="InterPro" id="IPR045249">
    <property type="entry name" value="HARBI1-like"/>
</dbReference>
<evidence type="ECO:0000256" key="4">
    <source>
        <dbReference type="ARBA" id="ARBA00022722"/>
    </source>
</evidence>
<proteinExistence type="inferred from homology"/>
<dbReference type="GeneID" id="115925270"/>
<dbReference type="Pfam" id="PF13359">
    <property type="entry name" value="DDE_Tnp_4"/>
    <property type="match status" value="1"/>
</dbReference>
<accession>A0A7M7P1G0</accession>
<feature type="domain" description="DDE Tnp4" evidence="8">
    <location>
        <begin position="110"/>
        <end position="257"/>
    </location>
</feature>
<dbReference type="AlphaFoldDB" id="A0A7M7P1G0"/>
<sequence length="337" mass="38495">MGPQDFHELLTRIAPRITKQDTNYRKSLEPGLKLAVTLRFLATSNSYKTLQYGFRVAHNTISVFIPHVFQAIIDELSDEVLMSPDTPEGWKQVAQSFYNCWNLPHCVGSIDGKHVAIRKPPKTGSLFYNYKDAQYKFMYVDIGHTGSGSDAGVFNESPFKAAIEAVKLNLPEADQPLEYFHVGEDAFALKTWLMKPLPLRNMTHQQRVYNYRLSRARRVVENAFGLLAARFRCLLVTLPLTPDRVIKITHACCVLHNLLLLKNPTIDVAIIDQEDPQHNHEIIPGSWRQDAHLPDMEHLYRGNASIAAKEQRNYLMEYVNSPVGSVPWQDDLLLIHY</sequence>
<dbReference type="GO" id="GO:0046872">
    <property type="term" value="F:metal ion binding"/>
    <property type="evidence" value="ECO:0007669"/>
    <property type="project" value="UniProtKB-KW"/>
</dbReference>
<comment type="cofactor">
    <cofactor evidence="1">
        <name>a divalent metal cation</name>
        <dbReference type="ChEBI" id="CHEBI:60240"/>
    </cofactor>
</comment>
<evidence type="ECO:0000256" key="1">
    <source>
        <dbReference type="ARBA" id="ARBA00001968"/>
    </source>
</evidence>